<dbReference type="Pfam" id="PF00931">
    <property type="entry name" value="NB-ARC"/>
    <property type="match status" value="1"/>
</dbReference>
<evidence type="ECO:0000259" key="6">
    <source>
        <dbReference type="SMART" id="SM00862"/>
    </source>
</evidence>
<dbReference type="InterPro" id="IPR016032">
    <property type="entry name" value="Sig_transdc_resp-reg_C-effctor"/>
</dbReference>
<dbReference type="InterPro" id="IPR027417">
    <property type="entry name" value="P-loop_NTPase"/>
</dbReference>
<keyword evidence="3" id="KW-0238">DNA-binding</keyword>
<dbReference type="Gene3D" id="1.25.40.10">
    <property type="entry name" value="Tetratricopeptide repeat domain"/>
    <property type="match status" value="2"/>
</dbReference>
<accession>A0ABW1KAF7</accession>
<dbReference type="Gene3D" id="1.10.10.10">
    <property type="entry name" value="Winged helix-like DNA-binding domain superfamily/Winged helix DNA-binding domain"/>
    <property type="match status" value="1"/>
</dbReference>
<feature type="region of interest" description="Disordered" evidence="5">
    <location>
        <begin position="589"/>
        <end position="610"/>
    </location>
</feature>
<dbReference type="RefSeq" id="WP_377424039.1">
    <property type="nucleotide sequence ID" value="NZ_JBHSPR010000017.1"/>
</dbReference>
<dbReference type="InterPro" id="IPR036388">
    <property type="entry name" value="WH-like_DNA-bd_sf"/>
</dbReference>
<gene>
    <name evidence="8" type="ORF">ACFP2T_20025</name>
</gene>
<evidence type="ECO:0000256" key="5">
    <source>
        <dbReference type="SAM" id="MobiDB-lite"/>
    </source>
</evidence>
<sequence length="1033" mass="110393">MKFGVLGPLRVCADTGAELVLRSRHQRTVLGALLVGAGQVVTVDRLVEALWADRPPASYASNLQTYVSRLRDRLPGAAIEHRSDGYLLRVDTDDVDVLVFRREVAIGRAALASGDPVTAAERFRRGLRQWRGRPLADLSVPTLEPELARWELERVGAQEDCVDADLAADGDLAPVLAELHRLVAEHPLRERPHGQLMVALCRAGRRADALAAYQHARETLVTELGIEPGSQLRGLHQAILRGDEPSIARSHRSEAVARSPFPVCQLPPALPGFVGRTGSLHRIEELLRADAGAVPVVAVSGQPGVGKSALAVVTAHRIRARFPDGQLFVNLTGASAAPRDPAAVLADLLRVLGVPGSALPQNLSALAAAYRARLADRRVLVVLDDAATAAQVRPLLPGTPGSAVLTTSRRRLSGLIDARHLPIGPLTDEEARDLLAHVVGPDRVAEEPGHAARIAAACGNLPLAVRIAGTRLATRSWPLAILADRLDDERQRLDELAAGDQQVRASLALSVQALSPATREAFGLLGSLGPVSFAAWAVAELLDHPDVDRVLDELVEASLLEVDRSVPGAEPRYRLHDLLRVYAEELAGADEPDRSSAEDRPAFRDGGAVGRRSRARRRVLAAATALAGTAARGLPRTLTWARLEGPPEPVRSRHAVADRIAVDPVGWLTAELDFLLGLLGQAGDGAADRDAIVLAGRLAPFLWVHGHWTKLQLVQRLARQSAERCGDDRTVARTEFVSGVLRLARGDLIGAAERLASGRARFERLDDRHGLACLLSDQAVLHDYQNQAEDAARTARRAVELFRAEGDPLGALLAAPVLSAAYRGLGRLDEALAVDQAAVEEAGELGAAEIVTARCLNALAVTRLLRGEPSLAYAAAERAVDLLRTVGDRYVLLAALRHLASAAVCLGRRTEAVHRLQQSHDLAVQLGDRPWATGLARDLAVSWIGEGRAAAAVEVLRRCAGTFEQMSMPSARAATLAMLARAYDEVGDSDAARDARFWADILSDPRDTRTPALANIVLRLADAPGLVGSPGPS</sequence>
<evidence type="ECO:0000256" key="4">
    <source>
        <dbReference type="ARBA" id="ARBA00023163"/>
    </source>
</evidence>
<dbReference type="InterPro" id="IPR001867">
    <property type="entry name" value="OmpR/PhoB-type_DNA-bd"/>
</dbReference>
<feature type="domain" description="Bacterial transcriptional activator" evidence="7">
    <location>
        <begin position="95"/>
        <end position="240"/>
    </location>
</feature>
<dbReference type="SUPFAM" id="SSF46894">
    <property type="entry name" value="C-terminal effector domain of the bipartite response regulators"/>
    <property type="match status" value="1"/>
</dbReference>
<dbReference type="PANTHER" id="PTHR35807:SF1">
    <property type="entry name" value="TRANSCRIPTIONAL REGULATOR REDD"/>
    <property type="match status" value="1"/>
</dbReference>
<feature type="compositionally biased region" description="Basic and acidic residues" evidence="5">
    <location>
        <begin position="591"/>
        <end position="603"/>
    </location>
</feature>
<dbReference type="SUPFAM" id="SSF52540">
    <property type="entry name" value="P-loop containing nucleoside triphosphate hydrolases"/>
    <property type="match status" value="1"/>
</dbReference>
<feature type="domain" description="OmpR/PhoB-type" evidence="6">
    <location>
        <begin position="16"/>
        <end position="88"/>
    </location>
</feature>
<keyword evidence="2" id="KW-0805">Transcription regulation</keyword>
<evidence type="ECO:0000256" key="1">
    <source>
        <dbReference type="ARBA" id="ARBA00005820"/>
    </source>
</evidence>
<dbReference type="SUPFAM" id="SSF48452">
    <property type="entry name" value="TPR-like"/>
    <property type="match status" value="3"/>
</dbReference>
<keyword evidence="4" id="KW-0804">Transcription</keyword>
<keyword evidence="9" id="KW-1185">Reference proteome</keyword>
<comment type="similarity">
    <text evidence="1">Belongs to the AfsR/DnrI/RedD regulatory family.</text>
</comment>
<dbReference type="PANTHER" id="PTHR35807">
    <property type="entry name" value="TRANSCRIPTIONAL REGULATOR REDD-RELATED"/>
    <property type="match status" value="1"/>
</dbReference>
<evidence type="ECO:0000256" key="2">
    <source>
        <dbReference type="ARBA" id="ARBA00023015"/>
    </source>
</evidence>
<dbReference type="Pfam" id="PF00486">
    <property type="entry name" value="Trans_reg_C"/>
    <property type="match status" value="1"/>
</dbReference>
<dbReference type="SMART" id="SM01043">
    <property type="entry name" value="BTAD"/>
    <property type="match status" value="1"/>
</dbReference>
<evidence type="ECO:0000313" key="9">
    <source>
        <dbReference type="Proteomes" id="UP001596203"/>
    </source>
</evidence>
<name>A0ABW1KAF7_9ACTN</name>
<dbReference type="InterPro" id="IPR005158">
    <property type="entry name" value="BTAD"/>
</dbReference>
<dbReference type="EMBL" id="JBHSPR010000017">
    <property type="protein sequence ID" value="MFC6018485.1"/>
    <property type="molecule type" value="Genomic_DNA"/>
</dbReference>
<protein>
    <submittedName>
        <fullName evidence="8">BTAD domain-containing putative transcriptional regulator</fullName>
    </submittedName>
</protein>
<dbReference type="Gene3D" id="3.40.50.300">
    <property type="entry name" value="P-loop containing nucleotide triphosphate hydrolases"/>
    <property type="match status" value="1"/>
</dbReference>
<proteinExistence type="inferred from homology"/>
<dbReference type="InterPro" id="IPR011990">
    <property type="entry name" value="TPR-like_helical_dom_sf"/>
</dbReference>
<dbReference type="Pfam" id="PF03704">
    <property type="entry name" value="BTAD"/>
    <property type="match status" value="1"/>
</dbReference>
<evidence type="ECO:0000259" key="7">
    <source>
        <dbReference type="SMART" id="SM01043"/>
    </source>
</evidence>
<dbReference type="PRINTS" id="PR00364">
    <property type="entry name" value="DISEASERSIST"/>
</dbReference>
<evidence type="ECO:0000256" key="3">
    <source>
        <dbReference type="ARBA" id="ARBA00023125"/>
    </source>
</evidence>
<dbReference type="Proteomes" id="UP001596203">
    <property type="component" value="Unassembled WGS sequence"/>
</dbReference>
<dbReference type="CDD" id="cd15831">
    <property type="entry name" value="BTAD"/>
    <property type="match status" value="1"/>
</dbReference>
<comment type="caution">
    <text evidence="8">The sequence shown here is derived from an EMBL/GenBank/DDBJ whole genome shotgun (WGS) entry which is preliminary data.</text>
</comment>
<reference evidence="9" key="1">
    <citation type="journal article" date="2019" name="Int. J. Syst. Evol. Microbiol.">
        <title>The Global Catalogue of Microorganisms (GCM) 10K type strain sequencing project: providing services to taxonomists for standard genome sequencing and annotation.</title>
        <authorList>
            <consortium name="The Broad Institute Genomics Platform"/>
            <consortium name="The Broad Institute Genome Sequencing Center for Infectious Disease"/>
            <person name="Wu L."/>
            <person name="Ma J."/>
        </authorList>
    </citation>
    <scope>NUCLEOTIDE SEQUENCE [LARGE SCALE GENOMIC DNA]</scope>
    <source>
        <strain evidence="9">ZS-35-S2</strain>
    </source>
</reference>
<evidence type="ECO:0000313" key="8">
    <source>
        <dbReference type="EMBL" id="MFC6018485.1"/>
    </source>
</evidence>
<dbReference type="SMART" id="SM00862">
    <property type="entry name" value="Trans_reg_C"/>
    <property type="match status" value="1"/>
</dbReference>
<organism evidence="8 9">
    <name type="scientific">Plantactinospora solaniradicis</name>
    <dbReference type="NCBI Taxonomy" id="1723736"/>
    <lineage>
        <taxon>Bacteria</taxon>
        <taxon>Bacillati</taxon>
        <taxon>Actinomycetota</taxon>
        <taxon>Actinomycetes</taxon>
        <taxon>Micromonosporales</taxon>
        <taxon>Micromonosporaceae</taxon>
        <taxon>Plantactinospora</taxon>
    </lineage>
</organism>
<dbReference type="InterPro" id="IPR002182">
    <property type="entry name" value="NB-ARC"/>
</dbReference>
<dbReference type="InterPro" id="IPR051677">
    <property type="entry name" value="AfsR-DnrI-RedD_regulator"/>
</dbReference>